<dbReference type="NCBIfam" id="TIGR03274">
    <property type="entry name" value="methan_mark_7"/>
    <property type="match status" value="1"/>
</dbReference>
<gene>
    <name evidence="1" type="ORF">OU421_09485</name>
</gene>
<reference evidence="1" key="1">
    <citation type="submission" date="2022-11" db="EMBL/GenBank/DDBJ databases">
        <title>Complete genome sequence of Methanogenium organophilum DSM 3596.</title>
        <authorList>
            <person name="Chen S.-C."/>
            <person name="Lai S.-J."/>
            <person name="You Y.-T."/>
        </authorList>
    </citation>
    <scope>NUCLEOTIDE SEQUENCE</scope>
    <source>
        <strain evidence="1">DSM 3596</strain>
    </source>
</reference>
<dbReference type="InterPro" id="IPR011312">
    <property type="entry name" value="Menthan_mark_7"/>
</dbReference>
<accession>A0A9X9T6T0</accession>
<evidence type="ECO:0000313" key="2">
    <source>
        <dbReference type="Proteomes" id="UP001163096"/>
    </source>
</evidence>
<dbReference type="KEGG" id="mou:OU421_09485"/>
<evidence type="ECO:0000313" key="1">
    <source>
        <dbReference type="EMBL" id="WAI00653.1"/>
    </source>
</evidence>
<dbReference type="GeneID" id="76835333"/>
<dbReference type="InterPro" id="IPR026327">
    <property type="entry name" value="Me_CoM_Rdtase_prot-C-like"/>
</dbReference>
<sequence>MTVLVPITYKGGVYRHDIVIDLIDDLGGYIVQKHMLAQEVVLQSLVPKDDIELIRKISRPLAGEVFEAPLVGTEIAVISPSLEIHHLPHTSCDVAEYLRSAGAKTNMIGLARGFGKRIANLNIEERDIINEHDCAVMMLGNFESCIEYKMPALRRGINVPIILTGRPSTEALQRIIDPPVDGYVGGIGRIGHRMKRQEGEIDRLDALVDEVSSVLSQKREDVAKDPLSVNPARLMAVLDDAMDITDRSTHPTPITVQIRALRVKLPYDAYADSIAAIEIENGVKIGDITHILPSRMRDYILIRIRPFSETKIMV</sequence>
<dbReference type="AlphaFoldDB" id="A0A9X9T6T0"/>
<keyword evidence="2" id="KW-1185">Reference proteome</keyword>
<dbReference type="Pfam" id="PF04609">
    <property type="entry name" value="MCR_C"/>
    <property type="match status" value="1"/>
</dbReference>
<organism evidence="1 2">
    <name type="scientific">Methanogenium organophilum</name>
    <dbReference type="NCBI Taxonomy" id="2199"/>
    <lineage>
        <taxon>Archaea</taxon>
        <taxon>Methanobacteriati</taxon>
        <taxon>Methanobacteriota</taxon>
        <taxon>Stenosarchaea group</taxon>
        <taxon>Methanomicrobia</taxon>
        <taxon>Methanomicrobiales</taxon>
        <taxon>Methanomicrobiaceae</taxon>
        <taxon>Methanogenium</taxon>
    </lineage>
</organism>
<dbReference type="Proteomes" id="UP001163096">
    <property type="component" value="Chromosome"/>
</dbReference>
<protein>
    <submittedName>
        <fullName evidence="1">Methanogenesis marker 7 protein</fullName>
    </submittedName>
</protein>
<dbReference type="PIRSF" id="PIRSF019164">
    <property type="entry name" value="UCP019164"/>
    <property type="match status" value="1"/>
</dbReference>
<dbReference type="RefSeq" id="WP_268185858.1">
    <property type="nucleotide sequence ID" value="NZ_CP113361.1"/>
</dbReference>
<proteinExistence type="predicted"/>
<name>A0A9X9T6T0_METOG</name>
<dbReference type="EMBL" id="CP113361">
    <property type="protein sequence ID" value="WAI00653.1"/>
    <property type="molecule type" value="Genomic_DNA"/>
</dbReference>